<evidence type="ECO:0000259" key="5">
    <source>
        <dbReference type="PROSITE" id="PS51006"/>
    </source>
</evidence>
<reference evidence="6" key="1">
    <citation type="journal article" date="2014" name="Front. Microbiol.">
        <title>High frequency of phylogenetically diverse reductive dehalogenase-homologous genes in deep subseafloor sedimentary metagenomes.</title>
        <authorList>
            <person name="Kawai M."/>
            <person name="Futagami T."/>
            <person name="Toyoda A."/>
            <person name="Takaki Y."/>
            <person name="Nishi S."/>
            <person name="Hori S."/>
            <person name="Arai W."/>
            <person name="Tsubouchi T."/>
            <person name="Morono Y."/>
            <person name="Uchiyama I."/>
            <person name="Ito T."/>
            <person name="Fujiyama A."/>
            <person name="Inagaki F."/>
            <person name="Takami H."/>
        </authorList>
    </citation>
    <scope>NUCLEOTIDE SEQUENCE</scope>
    <source>
        <strain evidence="6">Expedition CK06-06</strain>
    </source>
</reference>
<dbReference type="GO" id="GO:0006596">
    <property type="term" value="P:polyamine biosynthetic process"/>
    <property type="evidence" value="ECO:0007669"/>
    <property type="project" value="UniProtKB-KW"/>
</dbReference>
<dbReference type="InterPro" id="IPR030374">
    <property type="entry name" value="PABS"/>
</dbReference>
<evidence type="ECO:0000256" key="1">
    <source>
        <dbReference type="ARBA" id="ARBA00007867"/>
    </source>
</evidence>
<dbReference type="InterPro" id="IPR029063">
    <property type="entry name" value="SAM-dependent_MTases_sf"/>
</dbReference>
<dbReference type="SUPFAM" id="SSF53335">
    <property type="entry name" value="S-adenosyl-L-methionine-dependent methyltransferases"/>
    <property type="match status" value="1"/>
</dbReference>
<feature type="non-terminal residue" evidence="6">
    <location>
        <position position="1"/>
    </location>
</feature>
<dbReference type="Gene3D" id="3.40.50.150">
    <property type="entry name" value="Vaccinia Virus protein VP39"/>
    <property type="match status" value="1"/>
</dbReference>
<dbReference type="NCBIfam" id="NF037959">
    <property type="entry name" value="MFS_SpdSyn"/>
    <property type="match status" value="1"/>
</dbReference>
<feature type="transmembrane region" description="Helical" evidence="4">
    <location>
        <begin position="7"/>
        <end position="26"/>
    </location>
</feature>
<dbReference type="PANTHER" id="PTHR43317:SF1">
    <property type="entry name" value="THERMOSPERMINE SYNTHASE ACAULIS5"/>
    <property type="match status" value="1"/>
</dbReference>
<dbReference type="Pfam" id="PF01564">
    <property type="entry name" value="Spermine_synth"/>
    <property type="match status" value="1"/>
</dbReference>
<evidence type="ECO:0000313" key="6">
    <source>
        <dbReference type="EMBL" id="GAF72670.1"/>
    </source>
</evidence>
<dbReference type="AlphaFoldDB" id="X0T9B9"/>
<keyword evidence="3" id="KW-0620">Polyamine biosynthesis</keyword>
<evidence type="ECO:0000256" key="3">
    <source>
        <dbReference type="ARBA" id="ARBA00023115"/>
    </source>
</evidence>
<proteinExistence type="inferred from homology"/>
<evidence type="ECO:0000256" key="2">
    <source>
        <dbReference type="ARBA" id="ARBA00022679"/>
    </source>
</evidence>
<keyword evidence="4" id="KW-1133">Transmembrane helix</keyword>
<dbReference type="GO" id="GO:0016740">
    <property type="term" value="F:transferase activity"/>
    <property type="evidence" value="ECO:0007669"/>
    <property type="project" value="UniProtKB-KW"/>
</dbReference>
<dbReference type="PROSITE" id="PS51006">
    <property type="entry name" value="PABS_2"/>
    <property type="match status" value="1"/>
</dbReference>
<protein>
    <recommendedName>
        <fullName evidence="5">PABS domain-containing protein</fullName>
    </recommendedName>
</protein>
<accession>X0T9B9</accession>
<evidence type="ECO:0000256" key="4">
    <source>
        <dbReference type="SAM" id="Phobius"/>
    </source>
</evidence>
<keyword evidence="2" id="KW-0808">Transferase</keyword>
<keyword evidence="4" id="KW-0472">Membrane</keyword>
<dbReference type="CDD" id="cd02440">
    <property type="entry name" value="AdoMet_MTases"/>
    <property type="match status" value="1"/>
</dbReference>
<comment type="caution">
    <text evidence="6">The sequence shown here is derived from an EMBL/GenBank/DDBJ whole genome shotgun (WGS) entry which is preliminary data.</text>
</comment>
<organism evidence="6">
    <name type="scientific">marine sediment metagenome</name>
    <dbReference type="NCBI Taxonomy" id="412755"/>
    <lineage>
        <taxon>unclassified sequences</taxon>
        <taxon>metagenomes</taxon>
        <taxon>ecological metagenomes</taxon>
    </lineage>
</organism>
<keyword evidence="4" id="KW-0812">Transmembrane</keyword>
<feature type="domain" description="PABS" evidence="5">
    <location>
        <begin position="110"/>
        <end position="276"/>
    </location>
</feature>
<dbReference type="EMBL" id="BARS01005392">
    <property type="protein sequence ID" value="GAF72670.1"/>
    <property type="molecule type" value="Genomic_DNA"/>
</dbReference>
<dbReference type="PANTHER" id="PTHR43317">
    <property type="entry name" value="THERMOSPERMINE SYNTHASE ACAULIS5"/>
    <property type="match status" value="1"/>
</dbReference>
<name>X0T9B9_9ZZZZ</name>
<sequence length="437" mass="48195">GAGRLRGLGMGAAALIVVYILVAPAWDLRALASGVFRERQDVGPIREQFKERISDLDVVFYEEDVNSTVAVLRRNENFSLIVNGKADASTYMRDSVTQTLIAAISAMMVPSAKRALVIGLGSGQTAGHLLQYPVQRVEVVEISPGVVRASRFFDHMNGRPLDDPRTVLVTQDAKTYLLTRPHARYDLILSEPSNPWIAGIGGLFTVEYFSAMKERLEPGGVMAQWIHTYEQNDETLGCVLLTFCEAFPYVTVWGMSVTDLVLVGSNEPVSWDFESSRTAFQRPGVAADLARISMGDLFTLLNQQLMSPLRVAEVTSLGGRLNTNNFPFLEYQAPRVFFLNTEATLHALFDERNWTLRNTGLELARYLDGREPTPAELVNSIDCIRDTGGMLPRLQASATAAWLEMEPDTPAGVEEAILTGYLSLKASVDKTAKLARD</sequence>
<comment type="similarity">
    <text evidence="1">Belongs to the spermidine/spermine synthase family.</text>
</comment>
<feature type="non-terminal residue" evidence="6">
    <location>
        <position position="437"/>
    </location>
</feature>
<gene>
    <name evidence="6" type="ORF">S01H1_10565</name>
</gene>